<accession>A0A409W4X6</accession>
<dbReference type="STRING" id="181874.A0A409W4X6"/>
<organism evidence="1 2">
    <name type="scientific">Panaeolus cyanescens</name>
    <dbReference type="NCBI Taxonomy" id="181874"/>
    <lineage>
        <taxon>Eukaryota</taxon>
        <taxon>Fungi</taxon>
        <taxon>Dikarya</taxon>
        <taxon>Basidiomycota</taxon>
        <taxon>Agaricomycotina</taxon>
        <taxon>Agaricomycetes</taxon>
        <taxon>Agaricomycetidae</taxon>
        <taxon>Agaricales</taxon>
        <taxon>Agaricineae</taxon>
        <taxon>Galeropsidaceae</taxon>
        <taxon>Panaeolus</taxon>
    </lineage>
</organism>
<dbReference type="InParanoid" id="A0A409W4X6"/>
<protein>
    <submittedName>
        <fullName evidence="1">Uncharacterized protein</fullName>
    </submittedName>
</protein>
<dbReference type="AlphaFoldDB" id="A0A409W4X6"/>
<keyword evidence="2" id="KW-1185">Reference proteome</keyword>
<sequence length="522" mass="58874">MRGLTIFRPFLNKIKGVFVRKKVAKASDDIPIMIPANGTARGDGHTDTGTENKAYELAHPYADIDFDNLHLDQLKNPTGTPESSKSPASYTINNLPPEILGEIFLSYMFWDYDPDLLDPELEGMISVFIPNPRAAPLLFCGVCKYWRDVAISTPALWSAFCVNDAFTLETIGLWLQRSQDHPLSFVVSIGRDLSRTEQLARLMEMLYNIMPRWKQVSIHLPSAAEMRDLLFHLIPEEGQSQATQLAYLHLSTAHHQADHLDSESLSRLSSFPHATLKRFRWDEYDSHIPDFRHLSKSLWRNLKQIYFSTITTRVLLSFLKACENLRFVNVNILHTKANANVPTLTTPVLARNLQALNIATIEGNLRDSIFPLLETPKLKRLSFGQTSGRGHSVVLRDFLERSGCTLEALCIICATAAFNEPEVEIMFNSPVFMAIPHLSLRLAENACHPTFPQAIIAEAVGLRMKTVTARACYEPKNYMYHLGWGTLDIARSYYIDYPFLVKGVKPIAKWTVALTDGPLVSA</sequence>
<evidence type="ECO:0000313" key="2">
    <source>
        <dbReference type="Proteomes" id="UP000284842"/>
    </source>
</evidence>
<reference evidence="1 2" key="1">
    <citation type="journal article" date="2018" name="Evol. Lett.">
        <title>Horizontal gene cluster transfer increased hallucinogenic mushroom diversity.</title>
        <authorList>
            <person name="Reynolds H.T."/>
            <person name="Vijayakumar V."/>
            <person name="Gluck-Thaler E."/>
            <person name="Korotkin H.B."/>
            <person name="Matheny P.B."/>
            <person name="Slot J.C."/>
        </authorList>
    </citation>
    <scope>NUCLEOTIDE SEQUENCE [LARGE SCALE GENOMIC DNA]</scope>
    <source>
        <strain evidence="1 2">2629</strain>
    </source>
</reference>
<dbReference type="Gene3D" id="1.20.1280.50">
    <property type="match status" value="1"/>
</dbReference>
<evidence type="ECO:0000313" key="1">
    <source>
        <dbReference type="EMBL" id="PPQ73556.1"/>
    </source>
</evidence>
<dbReference type="Proteomes" id="UP000284842">
    <property type="component" value="Unassembled WGS sequence"/>
</dbReference>
<comment type="caution">
    <text evidence="1">The sequence shown here is derived from an EMBL/GenBank/DDBJ whole genome shotgun (WGS) entry which is preliminary data.</text>
</comment>
<gene>
    <name evidence="1" type="ORF">CVT24_007440</name>
</gene>
<dbReference type="OrthoDB" id="2909959at2759"/>
<dbReference type="EMBL" id="NHTK01005810">
    <property type="protein sequence ID" value="PPQ73556.1"/>
    <property type="molecule type" value="Genomic_DNA"/>
</dbReference>
<proteinExistence type="predicted"/>
<name>A0A409W4X6_9AGAR</name>